<evidence type="ECO:0000256" key="5">
    <source>
        <dbReference type="SAM" id="SignalP"/>
    </source>
</evidence>
<keyword evidence="4" id="KW-0472">Membrane</keyword>
<evidence type="ECO:0000256" key="4">
    <source>
        <dbReference type="SAM" id="Phobius"/>
    </source>
</evidence>
<dbReference type="InterPro" id="IPR002902">
    <property type="entry name" value="GNK2"/>
</dbReference>
<dbReference type="FunFam" id="3.30.430.20:FF:000002">
    <property type="entry name" value="Cysteine-rich receptor-like protein kinase 10"/>
    <property type="match status" value="1"/>
</dbReference>
<dbReference type="Gene3D" id="3.30.430.20">
    <property type="entry name" value="Gnk2 domain, C-X8-C-X2-C motif"/>
    <property type="match status" value="2"/>
</dbReference>
<evidence type="ECO:0000256" key="3">
    <source>
        <dbReference type="SAM" id="MobiDB-lite"/>
    </source>
</evidence>
<name>A0AA88WBZ3_9ASTE</name>
<feature type="domain" description="Gnk2-homologous" evidence="6">
    <location>
        <begin position="138"/>
        <end position="244"/>
    </location>
</feature>
<dbReference type="PROSITE" id="PS51473">
    <property type="entry name" value="GNK2"/>
    <property type="match status" value="2"/>
</dbReference>
<keyword evidence="4" id="KW-1133">Transmembrane helix</keyword>
<dbReference type="CDD" id="cd23509">
    <property type="entry name" value="Gnk2-like"/>
    <property type="match status" value="2"/>
</dbReference>
<keyword evidence="1 5" id="KW-0732">Signal</keyword>
<dbReference type="EMBL" id="JAVXUP010000579">
    <property type="protein sequence ID" value="KAK3024837.1"/>
    <property type="molecule type" value="Genomic_DNA"/>
</dbReference>
<evidence type="ECO:0000313" key="7">
    <source>
        <dbReference type="EMBL" id="KAK3024837.1"/>
    </source>
</evidence>
<dbReference type="FunFam" id="3.30.430.20:FF:000003">
    <property type="entry name" value="Cysteine-rich RLK (RECEPTOR-like protein kinase) 10"/>
    <property type="match status" value="1"/>
</dbReference>
<evidence type="ECO:0000256" key="2">
    <source>
        <dbReference type="ARBA" id="ARBA00022737"/>
    </source>
</evidence>
<feature type="domain" description="Gnk2-homologous" evidence="6">
    <location>
        <begin position="28"/>
        <end position="132"/>
    </location>
</feature>
<feature type="compositionally biased region" description="Low complexity" evidence="3">
    <location>
        <begin position="400"/>
        <end position="413"/>
    </location>
</feature>
<protein>
    <recommendedName>
        <fullName evidence="6">Gnk2-homologous domain-containing protein</fullName>
    </recommendedName>
</protein>
<evidence type="ECO:0000256" key="1">
    <source>
        <dbReference type="ARBA" id="ARBA00022729"/>
    </source>
</evidence>
<proteinExistence type="predicted"/>
<feature type="chain" id="PRO_5041669768" description="Gnk2-homologous domain-containing protein" evidence="5">
    <location>
        <begin position="24"/>
        <end position="429"/>
    </location>
</feature>
<keyword evidence="8" id="KW-1185">Reference proteome</keyword>
<dbReference type="Pfam" id="PF01657">
    <property type="entry name" value="Stress-antifung"/>
    <property type="match status" value="2"/>
</dbReference>
<keyword evidence="4" id="KW-0812">Transmembrane</keyword>
<reference evidence="7" key="1">
    <citation type="submission" date="2022-12" db="EMBL/GenBank/DDBJ databases">
        <title>Draft genome assemblies for two species of Escallonia (Escalloniales).</title>
        <authorList>
            <person name="Chanderbali A."/>
            <person name="Dervinis C."/>
            <person name="Anghel I."/>
            <person name="Soltis D."/>
            <person name="Soltis P."/>
            <person name="Zapata F."/>
        </authorList>
    </citation>
    <scope>NUCLEOTIDE SEQUENCE</scope>
    <source>
        <strain evidence="7">UCBG64.0493</strain>
        <tissue evidence="7">Leaf</tissue>
    </source>
</reference>
<feature type="region of interest" description="Disordered" evidence="3">
    <location>
        <begin position="399"/>
        <end position="429"/>
    </location>
</feature>
<keyword evidence="2" id="KW-0677">Repeat</keyword>
<sequence>MDYPRLAFWFLFILNFLVSLTTPQPAPRARYNRCSTSGNYTTNSTYSKNLNALLSSIPASSDLNSDGFFNASIGQNPDQVYAIGLCRGDLAVGSCHSCLNNSVQAITQACPNQKEASRWYDHCMLRFSNRNILSTMEGGFGFTVWNKANATNQTQFNDVVGNLLSGLRDPAAAGGVRKYAAGVANYTSLLKIYAMEQCTPDISVMDCGRCLDAVMTDVSTYCNGKVGCYSIKPSCVLRYETNQFYQLPADAPPPLMPQPAPTPVLVNAAYEQHSSLRGGGNNKSRTLIIIAISTASAVLVVVLICLFLRLRKGKQNNVGRTGSNLIDPILRADSGSIRDIIRCIHIGLLCVQENVASRPTMASVVLMLNSFSITLPLPSEPAFFMHSSIDPEFPLLHEYSSGTKDSSQSTSKSAHFSENEASISELHPR</sequence>
<dbReference type="InterPro" id="IPR038408">
    <property type="entry name" value="GNK2_sf"/>
</dbReference>
<dbReference type="PANTHER" id="PTHR32099">
    <property type="entry name" value="CYSTEINE-RICH REPEAT SECRETORY PROTEIN"/>
    <property type="match status" value="1"/>
</dbReference>
<feature type="transmembrane region" description="Helical" evidence="4">
    <location>
        <begin position="287"/>
        <end position="310"/>
    </location>
</feature>
<feature type="signal peptide" evidence="5">
    <location>
        <begin position="1"/>
        <end position="23"/>
    </location>
</feature>
<evidence type="ECO:0000313" key="8">
    <source>
        <dbReference type="Proteomes" id="UP001188597"/>
    </source>
</evidence>
<dbReference type="Proteomes" id="UP001188597">
    <property type="component" value="Unassembled WGS sequence"/>
</dbReference>
<gene>
    <name evidence="7" type="ORF">RJ639_045054</name>
</gene>
<comment type="caution">
    <text evidence="7">The sequence shown here is derived from an EMBL/GenBank/DDBJ whole genome shotgun (WGS) entry which is preliminary data.</text>
</comment>
<evidence type="ECO:0000259" key="6">
    <source>
        <dbReference type="PROSITE" id="PS51473"/>
    </source>
</evidence>
<accession>A0AA88WBZ3</accession>
<dbReference type="PANTHER" id="PTHR32099:SF51">
    <property type="entry name" value="CYSTEINE-RICH RECEPTOR-LIKE PROTEIN KINASE 25 ISOFORM X1"/>
    <property type="match status" value="1"/>
</dbReference>
<organism evidence="7 8">
    <name type="scientific">Escallonia herrerae</name>
    <dbReference type="NCBI Taxonomy" id="1293975"/>
    <lineage>
        <taxon>Eukaryota</taxon>
        <taxon>Viridiplantae</taxon>
        <taxon>Streptophyta</taxon>
        <taxon>Embryophyta</taxon>
        <taxon>Tracheophyta</taxon>
        <taxon>Spermatophyta</taxon>
        <taxon>Magnoliopsida</taxon>
        <taxon>eudicotyledons</taxon>
        <taxon>Gunneridae</taxon>
        <taxon>Pentapetalae</taxon>
        <taxon>asterids</taxon>
        <taxon>campanulids</taxon>
        <taxon>Escalloniales</taxon>
        <taxon>Escalloniaceae</taxon>
        <taxon>Escallonia</taxon>
    </lineage>
</organism>
<dbReference type="AlphaFoldDB" id="A0AA88WBZ3"/>